<name>A0ABR6ZCX5_9BURK</name>
<reference evidence="1 2" key="1">
    <citation type="submission" date="2020-08" db="EMBL/GenBank/DDBJ databases">
        <title>Novel species isolated from subtropical streams in China.</title>
        <authorList>
            <person name="Lu H."/>
        </authorList>
    </citation>
    <scope>NUCLEOTIDE SEQUENCE [LARGE SCALE GENOMIC DNA]</scope>
    <source>
        <strain evidence="1 2">NL8W</strain>
    </source>
</reference>
<evidence type="ECO:0000313" key="2">
    <source>
        <dbReference type="Proteomes" id="UP000646911"/>
    </source>
</evidence>
<organism evidence="1 2">
    <name type="scientific">Undibacterium umbellatum</name>
    <dbReference type="NCBI Taxonomy" id="2762300"/>
    <lineage>
        <taxon>Bacteria</taxon>
        <taxon>Pseudomonadati</taxon>
        <taxon>Pseudomonadota</taxon>
        <taxon>Betaproteobacteria</taxon>
        <taxon>Burkholderiales</taxon>
        <taxon>Oxalobacteraceae</taxon>
        <taxon>Undibacterium</taxon>
    </lineage>
</organism>
<dbReference type="EMBL" id="JACOFX010000010">
    <property type="protein sequence ID" value="MBC3909479.1"/>
    <property type="molecule type" value="Genomic_DNA"/>
</dbReference>
<evidence type="ECO:0000313" key="1">
    <source>
        <dbReference type="EMBL" id="MBC3909479.1"/>
    </source>
</evidence>
<proteinExistence type="predicted"/>
<keyword evidence="2" id="KW-1185">Reference proteome</keyword>
<protein>
    <submittedName>
        <fullName evidence="1">Uncharacterized protein</fullName>
    </submittedName>
</protein>
<comment type="caution">
    <text evidence="1">The sequence shown here is derived from an EMBL/GenBank/DDBJ whole genome shotgun (WGS) entry which is preliminary data.</text>
</comment>
<dbReference type="Proteomes" id="UP000646911">
    <property type="component" value="Unassembled WGS sequence"/>
</dbReference>
<sequence>MNRKTGNGAKLATQDQPDSIFGNLWASWRAWIDRLNARINAQPMPRHHRLGSWQHIKHK</sequence>
<accession>A0ABR6ZCX5</accession>
<dbReference type="RefSeq" id="WP_186955006.1">
    <property type="nucleotide sequence ID" value="NZ_JACOFX010000010.1"/>
</dbReference>
<gene>
    <name evidence="1" type="ORF">H8L47_18110</name>
</gene>